<name>A0ABU1G752_9GAMM</name>
<evidence type="ECO:0000313" key="2">
    <source>
        <dbReference type="Proteomes" id="UP001264519"/>
    </source>
</evidence>
<comment type="caution">
    <text evidence="1">The sequence shown here is derived from an EMBL/GenBank/DDBJ whole genome shotgun (WGS) entry which is preliminary data.</text>
</comment>
<accession>A0ABU1G752</accession>
<proteinExistence type="predicted"/>
<organism evidence="1 2">
    <name type="scientific">Halomonas koreensis</name>
    <dbReference type="NCBI Taxonomy" id="245385"/>
    <lineage>
        <taxon>Bacteria</taxon>
        <taxon>Pseudomonadati</taxon>
        <taxon>Pseudomonadota</taxon>
        <taxon>Gammaproteobacteria</taxon>
        <taxon>Oceanospirillales</taxon>
        <taxon>Halomonadaceae</taxon>
        <taxon>Halomonas</taxon>
    </lineage>
</organism>
<dbReference type="RefSeq" id="WP_309654282.1">
    <property type="nucleotide sequence ID" value="NZ_JARWAK010000028.1"/>
</dbReference>
<evidence type="ECO:0000313" key="1">
    <source>
        <dbReference type="EMBL" id="MDR5868710.1"/>
    </source>
</evidence>
<reference evidence="1 2" key="1">
    <citation type="submission" date="2023-04" db="EMBL/GenBank/DDBJ databases">
        <title>A long-awaited taxogenomic arrangement of the family Halomonadaceae.</title>
        <authorList>
            <person name="De La Haba R."/>
            <person name="Chuvochina M."/>
            <person name="Wittouck S."/>
            <person name="Arahal D.R."/>
            <person name="Sanchez-Porro C."/>
            <person name="Hugenholtz P."/>
            <person name="Ventosa A."/>
        </authorList>
    </citation>
    <scope>NUCLEOTIDE SEQUENCE [LARGE SCALE GENOMIC DNA]</scope>
    <source>
        <strain evidence="1 2">DSM 23530</strain>
    </source>
</reference>
<gene>
    <name evidence="1" type="ORF">QC818_18145</name>
</gene>
<keyword evidence="2" id="KW-1185">Reference proteome</keyword>
<protein>
    <submittedName>
        <fullName evidence="1">Uncharacterized protein</fullName>
    </submittedName>
</protein>
<dbReference type="Proteomes" id="UP001264519">
    <property type="component" value="Unassembled WGS sequence"/>
</dbReference>
<dbReference type="EMBL" id="JARWAK010000028">
    <property type="protein sequence ID" value="MDR5868710.1"/>
    <property type="molecule type" value="Genomic_DNA"/>
</dbReference>
<sequence length="469" mass="50416">MHEPELARALSPIEELPEDGVRIAGSAPGRAGLTLVLPAAQQAEVSGLMRNLRQGIASTPSASLAGDGMGLLIFATQLSTLAQAWNDFWGQVGSDENVEVWPLVNSVVSTGSVGFSAAQGVMDTALSSRLNALNNALQVSGAKSVSASLGRLHMFLGGFTYAFGFVASYVSLTSRHDAWQEAVRSGDRSAQSAAMASMVGAGGMLGSNAYGLANTLHAGYSVAFRGVSWAAAGARLGSVFWRFNLAGALFTVLELGGSWLYNRYSTSRHDDWLLTTPWSQDADQVRDDDVETYQSRLQAIAQAPRIKVSIEEFDGWWKSWTQGPKSVDFALSLSSVSLQDLSAPFGGKAPVRLFLGGYQVQPEYRGRDYCPERWVTATEKVLANLTLEEQSPLSLGFPRPEPLDSISGRRTDNVIAIRLEELGDDGQYRVHNYHIRISASGGEGDYTPSSVAVSGETAPWKEIDTLLLN</sequence>